<dbReference type="PANTHER" id="PTHR40448">
    <property type="entry name" value="TWO-COMPONENT SENSOR HISTIDINE KINASE"/>
    <property type="match status" value="1"/>
</dbReference>
<reference evidence="8 9" key="1">
    <citation type="submission" date="2017-02" db="EMBL/GenBank/DDBJ databases">
        <authorList>
            <person name="Peterson S.W."/>
        </authorList>
    </citation>
    <scope>NUCLEOTIDE SEQUENCE [LARGE SCALE GENOMIC DNA]</scope>
    <source>
        <strain evidence="8 9">DSM 15102</strain>
    </source>
</reference>
<dbReference type="GO" id="GO:0042802">
    <property type="term" value="F:identical protein binding"/>
    <property type="evidence" value="ECO:0007669"/>
    <property type="project" value="TreeGrafter"/>
</dbReference>
<name>A0A1T4LSZ9_9FIRM</name>
<dbReference type="EMBL" id="FUWV01000005">
    <property type="protein sequence ID" value="SJZ57833.1"/>
    <property type="molecule type" value="Genomic_DNA"/>
</dbReference>
<keyword evidence="3 8" id="KW-0808">Transferase</keyword>
<sequence>MSPLLKASNIVVIAVLIQTMVMVFVNQIIYMSDTMEHVKSFLPFINILVILITMIVLVFVKEIGKAAKREIEIEAMKDNLKQTESLMKTLQKERHEYNRHLQTIQAMIHLGEIESAIQYLDGLSEHNMNAHEIVYLGNPVVTVLLNAKSRVAESKNIKFDFAIKCDITKIPISSWDLSSILGNLLDNAFEAVLENEKNNRIVGLEIKYEQGEYVIYIFNNGPSISPKMSPKIFEPGFTTKDSQGRGYGLFLVKNIIEQYGGRIECLSTQRTLFKIHLPERGNKN</sequence>
<evidence type="ECO:0000313" key="8">
    <source>
        <dbReference type="EMBL" id="SJZ57833.1"/>
    </source>
</evidence>
<dbReference type="OrthoDB" id="1634477at2"/>
<evidence type="ECO:0000256" key="5">
    <source>
        <dbReference type="SAM" id="Coils"/>
    </source>
</evidence>
<feature type="coiled-coil region" evidence="5">
    <location>
        <begin position="66"/>
        <end position="107"/>
    </location>
</feature>
<feature type="transmembrane region" description="Helical" evidence="6">
    <location>
        <begin position="7"/>
        <end position="29"/>
    </location>
</feature>
<keyword evidence="5" id="KW-0175">Coiled coil</keyword>
<accession>A0A1T4LSZ9</accession>
<protein>
    <recommendedName>
        <fullName evidence="2">histidine kinase</fullName>
        <ecNumber evidence="2">2.7.13.3</ecNumber>
    </recommendedName>
</protein>
<dbReference type="AlphaFoldDB" id="A0A1T4LSZ9"/>
<dbReference type="InterPro" id="IPR039506">
    <property type="entry name" value="SPOB_a"/>
</dbReference>
<dbReference type="InterPro" id="IPR003594">
    <property type="entry name" value="HATPase_dom"/>
</dbReference>
<evidence type="ECO:0000256" key="3">
    <source>
        <dbReference type="ARBA" id="ARBA00022777"/>
    </source>
</evidence>
<keyword evidence="6" id="KW-1133">Transmembrane helix</keyword>
<evidence type="ECO:0000313" key="9">
    <source>
        <dbReference type="Proteomes" id="UP000196365"/>
    </source>
</evidence>
<dbReference type="Gene3D" id="1.10.287.130">
    <property type="match status" value="1"/>
</dbReference>
<dbReference type="InterPro" id="IPR005467">
    <property type="entry name" value="His_kinase_dom"/>
</dbReference>
<keyword evidence="9" id="KW-1185">Reference proteome</keyword>
<keyword evidence="6" id="KW-0812">Transmembrane</keyword>
<dbReference type="PROSITE" id="PS50109">
    <property type="entry name" value="HIS_KIN"/>
    <property type="match status" value="1"/>
</dbReference>
<dbReference type="GO" id="GO:0004673">
    <property type="term" value="F:protein histidine kinase activity"/>
    <property type="evidence" value="ECO:0007669"/>
    <property type="project" value="UniProtKB-EC"/>
</dbReference>
<dbReference type="PANTHER" id="PTHR40448:SF1">
    <property type="entry name" value="TWO-COMPONENT SENSOR HISTIDINE KINASE"/>
    <property type="match status" value="1"/>
</dbReference>
<keyword evidence="6" id="KW-0472">Membrane</keyword>
<dbReference type="InterPro" id="IPR036890">
    <property type="entry name" value="HATPase_C_sf"/>
</dbReference>
<comment type="catalytic activity">
    <reaction evidence="1">
        <text>ATP + protein L-histidine = ADP + protein N-phospho-L-histidine.</text>
        <dbReference type="EC" id="2.7.13.3"/>
    </reaction>
</comment>
<dbReference type="PRINTS" id="PR00344">
    <property type="entry name" value="BCTRLSENSOR"/>
</dbReference>
<dbReference type="GO" id="GO:0000160">
    <property type="term" value="P:phosphorelay signal transduction system"/>
    <property type="evidence" value="ECO:0007669"/>
    <property type="project" value="UniProtKB-KW"/>
</dbReference>
<dbReference type="Pfam" id="PF14689">
    <property type="entry name" value="SPOB_a"/>
    <property type="match status" value="1"/>
</dbReference>
<proteinExistence type="predicted"/>
<evidence type="ECO:0000256" key="1">
    <source>
        <dbReference type="ARBA" id="ARBA00000085"/>
    </source>
</evidence>
<evidence type="ECO:0000256" key="4">
    <source>
        <dbReference type="ARBA" id="ARBA00023012"/>
    </source>
</evidence>
<feature type="transmembrane region" description="Helical" evidence="6">
    <location>
        <begin position="41"/>
        <end position="60"/>
    </location>
</feature>
<dbReference type="Pfam" id="PF02518">
    <property type="entry name" value="HATPase_c"/>
    <property type="match status" value="1"/>
</dbReference>
<gene>
    <name evidence="8" type="ORF">SAMN02745973_01069</name>
</gene>
<dbReference type="SMART" id="SM00387">
    <property type="entry name" value="HATPase_c"/>
    <property type="match status" value="1"/>
</dbReference>
<dbReference type="Proteomes" id="UP000196365">
    <property type="component" value="Unassembled WGS sequence"/>
</dbReference>
<keyword evidence="4" id="KW-0902">Two-component regulatory system</keyword>
<dbReference type="Gene3D" id="3.30.565.10">
    <property type="entry name" value="Histidine kinase-like ATPase, C-terminal domain"/>
    <property type="match status" value="1"/>
</dbReference>
<dbReference type="SUPFAM" id="SSF55874">
    <property type="entry name" value="ATPase domain of HSP90 chaperone/DNA topoisomerase II/histidine kinase"/>
    <property type="match status" value="1"/>
</dbReference>
<feature type="domain" description="Histidine kinase" evidence="7">
    <location>
        <begin position="177"/>
        <end position="281"/>
    </location>
</feature>
<organism evidence="8 9">
    <name type="scientific">Garciella nitratireducens DSM 15102</name>
    <dbReference type="NCBI Taxonomy" id="1121911"/>
    <lineage>
        <taxon>Bacteria</taxon>
        <taxon>Bacillati</taxon>
        <taxon>Bacillota</taxon>
        <taxon>Clostridia</taxon>
        <taxon>Eubacteriales</taxon>
        <taxon>Eubacteriaceae</taxon>
        <taxon>Garciella</taxon>
    </lineage>
</organism>
<dbReference type="InterPro" id="IPR004358">
    <property type="entry name" value="Sig_transdc_His_kin-like_C"/>
</dbReference>
<evidence type="ECO:0000256" key="6">
    <source>
        <dbReference type="SAM" id="Phobius"/>
    </source>
</evidence>
<evidence type="ECO:0000256" key="2">
    <source>
        <dbReference type="ARBA" id="ARBA00012438"/>
    </source>
</evidence>
<keyword evidence="3 8" id="KW-0418">Kinase</keyword>
<dbReference type="EC" id="2.7.13.3" evidence="2"/>
<dbReference type="RefSeq" id="WP_087678524.1">
    <property type="nucleotide sequence ID" value="NZ_FUWV01000005.1"/>
</dbReference>
<evidence type="ECO:0000259" key="7">
    <source>
        <dbReference type="PROSITE" id="PS50109"/>
    </source>
</evidence>